<dbReference type="InterPro" id="IPR050306">
    <property type="entry name" value="PfkB_Carbo_kinase"/>
</dbReference>
<dbReference type="InterPro" id="IPR029056">
    <property type="entry name" value="Ribokinase-like"/>
</dbReference>
<comment type="pathway">
    <text evidence="7">Carbohydrate acid metabolism; 2-dehydro-3-deoxy-D-gluconate degradation; D-glyceraldehyde 3-phosphate and pyruvate from 2-dehydro-3-deoxy-D-gluconate: step 1/2.</text>
</comment>
<proteinExistence type="inferred from homology"/>
<comment type="similarity">
    <text evidence="1">Belongs to the carbohydrate kinase PfkB family.</text>
</comment>
<dbReference type="SUPFAM" id="SSF53613">
    <property type="entry name" value="Ribokinase-like"/>
    <property type="match status" value="1"/>
</dbReference>
<dbReference type="Gene3D" id="3.40.1190.20">
    <property type="match status" value="1"/>
</dbReference>
<dbReference type="InterPro" id="IPR011611">
    <property type="entry name" value="PfkB_dom"/>
</dbReference>
<evidence type="ECO:0000256" key="6">
    <source>
        <dbReference type="ARBA" id="ARBA00023277"/>
    </source>
</evidence>
<feature type="domain" description="Carbohydrate kinase PfkB" evidence="15">
    <location>
        <begin position="6"/>
        <end position="305"/>
    </location>
</feature>
<dbReference type="GO" id="GO:0005524">
    <property type="term" value="F:ATP binding"/>
    <property type="evidence" value="ECO:0007669"/>
    <property type="project" value="UniProtKB-KW"/>
</dbReference>
<accession>A0A212LGH3</accession>
<evidence type="ECO:0000256" key="14">
    <source>
        <dbReference type="ARBA" id="ARBA00080545"/>
    </source>
</evidence>
<dbReference type="GO" id="GO:0008673">
    <property type="term" value="F:2-dehydro-3-deoxygluconokinase activity"/>
    <property type="evidence" value="ECO:0007669"/>
    <property type="project" value="UniProtKB-EC"/>
</dbReference>
<evidence type="ECO:0000256" key="12">
    <source>
        <dbReference type="ARBA" id="ARBA00067931"/>
    </source>
</evidence>
<evidence type="ECO:0000256" key="9">
    <source>
        <dbReference type="ARBA" id="ARBA00050729"/>
    </source>
</evidence>
<gene>
    <name evidence="16" type="primary">kdgK</name>
    <name evidence="16" type="ORF">KL86PLE_40294</name>
</gene>
<protein>
    <recommendedName>
        <fullName evidence="12">2-dehydro-3-deoxygluconokinase</fullName>
        <ecNumber evidence="11">2.7.1.45</ecNumber>
    </recommendedName>
    <alternativeName>
        <fullName evidence="13">2-keto-3-deoxygluconokinase</fullName>
    </alternativeName>
    <alternativeName>
        <fullName evidence="14">3-deoxy-2-oxo-D-gluconate kinase</fullName>
    </alternativeName>
    <alternativeName>
        <fullName evidence="8">KDG kinase</fullName>
    </alternativeName>
</protein>
<dbReference type="CDD" id="cd01166">
    <property type="entry name" value="KdgK"/>
    <property type="match status" value="1"/>
</dbReference>
<dbReference type="Pfam" id="PF00294">
    <property type="entry name" value="PfkB"/>
    <property type="match status" value="1"/>
</dbReference>
<evidence type="ECO:0000256" key="4">
    <source>
        <dbReference type="ARBA" id="ARBA00022777"/>
    </source>
</evidence>
<organism evidence="16">
    <name type="scientific">uncultured Pleomorphomonas sp</name>
    <dbReference type="NCBI Taxonomy" id="442121"/>
    <lineage>
        <taxon>Bacteria</taxon>
        <taxon>Pseudomonadati</taxon>
        <taxon>Pseudomonadota</taxon>
        <taxon>Alphaproteobacteria</taxon>
        <taxon>Hyphomicrobiales</taxon>
        <taxon>Pleomorphomonadaceae</taxon>
        <taxon>Pleomorphomonas</taxon>
        <taxon>environmental samples</taxon>
    </lineage>
</organism>
<evidence type="ECO:0000256" key="8">
    <source>
        <dbReference type="ARBA" id="ARBA00044254"/>
    </source>
</evidence>
<evidence type="ECO:0000256" key="2">
    <source>
        <dbReference type="ARBA" id="ARBA00022679"/>
    </source>
</evidence>
<keyword evidence="3" id="KW-0547">Nucleotide-binding</keyword>
<dbReference type="GO" id="GO:0042840">
    <property type="term" value="P:D-glucuronate catabolic process"/>
    <property type="evidence" value="ECO:0007669"/>
    <property type="project" value="TreeGrafter"/>
</dbReference>
<evidence type="ECO:0000256" key="10">
    <source>
        <dbReference type="ARBA" id="ARBA00054997"/>
    </source>
</evidence>
<dbReference type="PANTHER" id="PTHR43085:SF15">
    <property type="entry name" value="2-DEHYDRO-3-DEOXYGLUCONOKINASE"/>
    <property type="match status" value="1"/>
</dbReference>
<keyword evidence="4 16" id="KW-0418">Kinase</keyword>
<comment type="catalytic activity">
    <reaction evidence="9">
        <text>2-dehydro-3-deoxy-D-gluconate + ATP = 2-dehydro-3-deoxy-6-phospho-D-gluconate + ADP + H(+)</text>
        <dbReference type="Rhea" id="RHEA:14797"/>
        <dbReference type="ChEBI" id="CHEBI:15378"/>
        <dbReference type="ChEBI" id="CHEBI:30616"/>
        <dbReference type="ChEBI" id="CHEBI:57569"/>
        <dbReference type="ChEBI" id="CHEBI:57990"/>
        <dbReference type="ChEBI" id="CHEBI:456216"/>
        <dbReference type="EC" id="2.7.1.45"/>
    </reaction>
</comment>
<dbReference type="GO" id="GO:0006974">
    <property type="term" value="P:DNA damage response"/>
    <property type="evidence" value="ECO:0007669"/>
    <property type="project" value="TreeGrafter"/>
</dbReference>
<evidence type="ECO:0000256" key="7">
    <source>
        <dbReference type="ARBA" id="ARBA00043951"/>
    </source>
</evidence>
<keyword evidence="6" id="KW-0119">Carbohydrate metabolism</keyword>
<dbReference type="GO" id="GO:0019698">
    <property type="term" value="P:D-galacturonate catabolic process"/>
    <property type="evidence" value="ECO:0007669"/>
    <property type="project" value="TreeGrafter"/>
</dbReference>
<sequence length="312" mass="33109">MSPKKQKVVAFGECMIELRTAGHGLMRQSFAGDTLNTCIYLARLADGAYGVDYATAIGDGDPYSEGMLAAWTDEGIGNGLALRRQGELPGLYAISVDDTGERSFHYWRRDAAVRRYFDAPSTPLERQIGDIDLFYVSGISLAILPPAGRDRLLAAMAAVKAAGGRVVFDNNYRPKLWASAEEALEVYRRAYALADIALVTLGDEIEVLGGIGEADAIETICGYPCPEIVIKRGSAPVLLCLAGKERGEVAVEPVARVVDTTAAGDSFGAGYIAARLRGMAPTEAAVAGSRLAATVIQHPGAIIPLAAMPKLF</sequence>
<evidence type="ECO:0000313" key="16">
    <source>
        <dbReference type="EMBL" id="SCM76489.1"/>
    </source>
</evidence>
<dbReference type="EMBL" id="FMJD01000008">
    <property type="protein sequence ID" value="SCM76489.1"/>
    <property type="molecule type" value="Genomic_DNA"/>
</dbReference>
<dbReference type="RefSeq" id="WP_288196653.1">
    <property type="nucleotide sequence ID" value="NZ_LT608334.1"/>
</dbReference>
<dbReference type="InterPro" id="IPR002173">
    <property type="entry name" value="Carboh/pur_kinase_PfkB_CS"/>
</dbReference>
<keyword evidence="5" id="KW-0067">ATP-binding</keyword>
<dbReference type="GO" id="GO:0005829">
    <property type="term" value="C:cytosol"/>
    <property type="evidence" value="ECO:0007669"/>
    <property type="project" value="TreeGrafter"/>
</dbReference>
<evidence type="ECO:0000256" key="3">
    <source>
        <dbReference type="ARBA" id="ARBA00022741"/>
    </source>
</evidence>
<evidence type="ECO:0000256" key="11">
    <source>
        <dbReference type="ARBA" id="ARBA00066369"/>
    </source>
</evidence>
<dbReference type="PROSITE" id="PS00584">
    <property type="entry name" value="PFKB_KINASES_2"/>
    <property type="match status" value="1"/>
</dbReference>
<dbReference type="FunFam" id="3.40.1190.20:FF:000011">
    <property type="entry name" value="2-dehydro-3-deoxygluconokinase, putative"/>
    <property type="match status" value="1"/>
</dbReference>
<comment type="function">
    <text evidence="10">Catalyzes the phosphorylation of 2-keto-3-deoxygluconate (KDG) to produce 2-keto-3-deoxy-6-phosphogluconate (KDPG).</text>
</comment>
<evidence type="ECO:0000259" key="15">
    <source>
        <dbReference type="Pfam" id="PF00294"/>
    </source>
</evidence>
<evidence type="ECO:0000256" key="13">
    <source>
        <dbReference type="ARBA" id="ARBA00075711"/>
    </source>
</evidence>
<evidence type="ECO:0000256" key="1">
    <source>
        <dbReference type="ARBA" id="ARBA00010688"/>
    </source>
</evidence>
<dbReference type="AlphaFoldDB" id="A0A212LGH3"/>
<keyword evidence="2 16" id="KW-0808">Transferase</keyword>
<name>A0A212LGH3_9HYPH</name>
<evidence type="ECO:0000256" key="5">
    <source>
        <dbReference type="ARBA" id="ARBA00022840"/>
    </source>
</evidence>
<dbReference type="PANTHER" id="PTHR43085">
    <property type="entry name" value="HEXOKINASE FAMILY MEMBER"/>
    <property type="match status" value="1"/>
</dbReference>
<dbReference type="EC" id="2.7.1.45" evidence="11"/>
<reference evidence="16" key="1">
    <citation type="submission" date="2016-08" db="EMBL/GenBank/DDBJ databases">
        <authorList>
            <person name="Seilhamer J.J."/>
        </authorList>
    </citation>
    <scope>NUCLEOTIDE SEQUENCE</scope>
    <source>
        <strain evidence="16">86</strain>
    </source>
</reference>